<comment type="caution">
    <text evidence="2">The sequence shown here is derived from an EMBL/GenBank/DDBJ whole genome shotgun (WGS) entry which is preliminary data.</text>
</comment>
<evidence type="ECO:0000313" key="3">
    <source>
        <dbReference type="Proteomes" id="UP000053274"/>
    </source>
</evidence>
<sequence>MIKRVIALLLALILLAPVAHSAEISSVAAKKRAKITPSPSPVWPPKGFVKSKDGNTFAKIPKAKELVGLASNDKALTRALAKKIDGVPVCEKYSCGAVQVASATGCTWWEITASVRGFALPEDNIKKTFGTVRTTFGETGPRKYATILIVSREPIELEHSVSGIKASCRNDAPQERVPSNTYTAVP</sequence>
<dbReference type="AlphaFoldDB" id="A0A0R2PLB8"/>
<feature type="signal peptide" evidence="1">
    <location>
        <begin position="1"/>
        <end position="21"/>
    </location>
</feature>
<dbReference type="Proteomes" id="UP000053274">
    <property type="component" value="Unassembled WGS sequence"/>
</dbReference>
<evidence type="ECO:0000313" key="2">
    <source>
        <dbReference type="EMBL" id="KRO36675.1"/>
    </source>
</evidence>
<name>A0A0R2PLB8_9ACTN</name>
<reference evidence="2 3" key="1">
    <citation type="submission" date="2015-10" db="EMBL/GenBank/DDBJ databases">
        <title>Metagenome-Assembled Genomes uncover a global brackish microbiome.</title>
        <authorList>
            <person name="Hugerth L.W."/>
            <person name="Larsson J."/>
            <person name="Alneberg J."/>
            <person name="Lindh M.V."/>
            <person name="Legrand C."/>
            <person name="Pinhassi J."/>
            <person name="Andersson A.F."/>
        </authorList>
    </citation>
    <scope>NUCLEOTIDE SEQUENCE [LARGE SCALE GENOMIC DNA]</scope>
    <source>
        <strain evidence="2">BACL15 MAG-120619-bin91</strain>
    </source>
</reference>
<gene>
    <name evidence="2" type="ORF">ABR54_00780</name>
</gene>
<accession>A0A0R2PLB8</accession>
<organism evidence="2 3">
    <name type="scientific">Actinobacteria bacterium BACL15 MAG-120619-bin91</name>
    <dbReference type="NCBI Taxonomy" id="1655562"/>
    <lineage>
        <taxon>Bacteria</taxon>
        <taxon>Bacillati</taxon>
        <taxon>Actinomycetota</taxon>
        <taxon>Actinomycetes</taxon>
        <taxon>Actinomycetes incertae sedis</taxon>
        <taxon>ac1 cluster</taxon>
    </lineage>
</organism>
<dbReference type="EMBL" id="LIAM01000002">
    <property type="protein sequence ID" value="KRO36675.1"/>
    <property type="molecule type" value="Genomic_DNA"/>
</dbReference>
<feature type="chain" id="PRO_5006421698" description="DUF4189 domain-containing protein" evidence="1">
    <location>
        <begin position="22"/>
        <end position="186"/>
    </location>
</feature>
<proteinExistence type="predicted"/>
<keyword evidence="1" id="KW-0732">Signal</keyword>
<protein>
    <recommendedName>
        <fullName evidence="4">DUF4189 domain-containing protein</fullName>
    </recommendedName>
</protein>
<evidence type="ECO:0008006" key="4">
    <source>
        <dbReference type="Google" id="ProtNLM"/>
    </source>
</evidence>
<evidence type="ECO:0000256" key="1">
    <source>
        <dbReference type="SAM" id="SignalP"/>
    </source>
</evidence>